<keyword evidence="4 5" id="KW-0472">Membrane</keyword>
<name>A0A2Z3JPS3_9DEIO</name>
<feature type="transmembrane region" description="Helical" evidence="5">
    <location>
        <begin position="51"/>
        <end position="70"/>
    </location>
</feature>
<dbReference type="InterPro" id="IPR011701">
    <property type="entry name" value="MFS"/>
</dbReference>
<dbReference type="Pfam" id="PF07690">
    <property type="entry name" value="MFS_1"/>
    <property type="match status" value="1"/>
</dbReference>
<evidence type="ECO:0000259" key="6">
    <source>
        <dbReference type="PROSITE" id="PS50850"/>
    </source>
</evidence>
<accession>A0A2Z3JPS3</accession>
<dbReference type="OrthoDB" id="9810941at2"/>
<evidence type="ECO:0000313" key="8">
    <source>
        <dbReference type="Proteomes" id="UP000245368"/>
    </source>
</evidence>
<keyword evidence="8" id="KW-1185">Reference proteome</keyword>
<feature type="transmembrane region" description="Helical" evidence="5">
    <location>
        <begin position="341"/>
        <end position="363"/>
    </location>
</feature>
<feature type="transmembrane region" description="Helical" evidence="5">
    <location>
        <begin position="222"/>
        <end position="247"/>
    </location>
</feature>
<dbReference type="InterPro" id="IPR020846">
    <property type="entry name" value="MFS_dom"/>
</dbReference>
<keyword evidence="3 5" id="KW-1133">Transmembrane helix</keyword>
<dbReference type="GO" id="GO:0016020">
    <property type="term" value="C:membrane"/>
    <property type="evidence" value="ECO:0007669"/>
    <property type="project" value="UniProtKB-SubCell"/>
</dbReference>
<reference evidence="7 8" key="1">
    <citation type="submission" date="2018-05" db="EMBL/GenBank/DDBJ databases">
        <title>Complete Genome Sequence of Deinococcus sp. strain 17bor-2.</title>
        <authorList>
            <person name="Srinivasan S."/>
        </authorList>
    </citation>
    <scope>NUCLEOTIDE SEQUENCE [LARGE SCALE GENOMIC DNA]</scope>
    <source>
        <strain evidence="7 8">17bor-2</strain>
    </source>
</reference>
<evidence type="ECO:0000256" key="5">
    <source>
        <dbReference type="SAM" id="Phobius"/>
    </source>
</evidence>
<feature type="transmembrane region" description="Helical" evidence="5">
    <location>
        <begin position="259"/>
        <end position="276"/>
    </location>
</feature>
<dbReference type="InterPro" id="IPR036259">
    <property type="entry name" value="MFS_trans_sf"/>
</dbReference>
<evidence type="ECO:0000256" key="2">
    <source>
        <dbReference type="ARBA" id="ARBA00022692"/>
    </source>
</evidence>
<dbReference type="PANTHER" id="PTHR23514">
    <property type="entry name" value="BYPASS OF STOP CODON PROTEIN 6"/>
    <property type="match status" value="1"/>
</dbReference>
<dbReference type="Proteomes" id="UP000245368">
    <property type="component" value="Chromosome"/>
</dbReference>
<dbReference type="SUPFAM" id="SSF103473">
    <property type="entry name" value="MFS general substrate transporter"/>
    <property type="match status" value="1"/>
</dbReference>
<sequence>MVIATWVVRVPSVRDALHLSPASVGVALLGMSVGSLIAMPQTGHLAARYGTRRVTVAAGLGMMLALLLPFLAPNLWVLFAALMLLGAGNGVMDVAMNAQGVAVERAVARPVMSSFHAAYSLGNLAGAALGSLLLGAHWASFSHALLITLGMGAVVALSGLRLLPKRADVPEAPPADPAGATPAPAASSPQALIWLLGLLCFLGMMGEGSLGDWSGLYSKDVLGVSGAALGAAYTAFTLAMTAGRALGDGWRSRYGDHRVVTVGALVSGVGLLLGLLTLNPYLAALGFLAFGLGVANVVPVLYGTAGHALAGRGIARVATIGYAGFLAGPPLIGFVSQLTSLRWGMSLIALSLLLVGLLTPGVYRRLAGRPS</sequence>
<feature type="transmembrane region" description="Helical" evidence="5">
    <location>
        <begin position="76"/>
        <end position="96"/>
    </location>
</feature>
<evidence type="ECO:0000256" key="3">
    <source>
        <dbReference type="ARBA" id="ARBA00022989"/>
    </source>
</evidence>
<dbReference type="PRINTS" id="PR01035">
    <property type="entry name" value="TCRTETA"/>
</dbReference>
<dbReference type="CDD" id="cd17393">
    <property type="entry name" value="MFS_MosC_like"/>
    <property type="match status" value="1"/>
</dbReference>
<dbReference type="KEGG" id="dez:DKM44_14455"/>
<feature type="domain" description="Major facilitator superfamily (MFS) profile" evidence="6">
    <location>
        <begin position="1"/>
        <end position="368"/>
    </location>
</feature>
<dbReference type="PROSITE" id="PS50850">
    <property type="entry name" value="MFS"/>
    <property type="match status" value="1"/>
</dbReference>
<evidence type="ECO:0000256" key="1">
    <source>
        <dbReference type="ARBA" id="ARBA00004141"/>
    </source>
</evidence>
<dbReference type="InterPro" id="IPR051788">
    <property type="entry name" value="MFS_Transporter"/>
</dbReference>
<keyword evidence="2 5" id="KW-0812">Transmembrane</keyword>
<protein>
    <submittedName>
        <fullName evidence="7">MFS transporter</fullName>
    </submittedName>
</protein>
<evidence type="ECO:0000313" key="7">
    <source>
        <dbReference type="EMBL" id="AWN24709.1"/>
    </source>
</evidence>
<dbReference type="PANTHER" id="PTHR23514:SF13">
    <property type="entry name" value="INNER MEMBRANE PROTEIN YBJJ"/>
    <property type="match status" value="1"/>
</dbReference>
<feature type="transmembrane region" description="Helical" evidence="5">
    <location>
        <begin position="144"/>
        <end position="163"/>
    </location>
</feature>
<dbReference type="InterPro" id="IPR001958">
    <property type="entry name" value="Tet-R_TetA/multi-R_MdtG-like"/>
</dbReference>
<organism evidence="7 8">
    <name type="scientific">Deinococcus irradiatisoli</name>
    <dbReference type="NCBI Taxonomy" id="2202254"/>
    <lineage>
        <taxon>Bacteria</taxon>
        <taxon>Thermotogati</taxon>
        <taxon>Deinococcota</taxon>
        <taxon>Deinococci</taxon>
        <taxon>Deinococcales</taxon>
        <taxon>Deinococcaceae</taxon>
        <taxon>Deinococcus</taxon>
    </lineage>
</organism>
<dbReference type="EMBL" id="CP029494">
    <property type="protein sequence ID" value="AWN24709.1"/>
    <property type="molecule type" value="Genomic_DNA"/>
</dbReference>
<dbReference type="Gene3D" id="1.20.1250.20">
    <property type="entry name" value="MFS general substrate transporter like domains"/>
    <property type="match status" value="2"/>
</dbReference>
<feature type="transmembrane region" description="Helical" evidence="5">
    <location>
        <begin position="282"/>
        <end position="302"/>
    </location>
</feature>
<feature type="transmembrane region" description="Helical" evidence="5">
    <location>
        <begin position="20"/>
        <end position="39"/>
    </location>
</feature>
<comment type="subcellular location">
    <subcellularLocation>
        <location evidence="1">Membrane</location>
        <topology evidence="1">Multi-pass membrane protein</topology>
    </subcellularLocation>
</comment>
<dbReference type="AlphaFoldDB" id="A0A2Z3JPS3"/>
<evidence type="ECO:0000256" key="4">
    <source>
        <dbReference type="ARBA" id="ARBA00023136"/>
    </source>
</evidence>
<gene>
    <name evidence="7" type="ORF">DKM44_14455</name>
</gene>
<proteinExistence type="predicted"/>
<feature type="transmembrane region" description="Helical" evidence="5">
    <location>
        <begin position="191"/>
        <end position="210"/>
    </location>
</feature>
<feature type="transmembrane region" description="Helical" evidence="5">
    <location>
        <begin position="117"/>
        <end position="138"/>
    </location>
</feature>
<dbReference type="GO" id="GO:0022857">
    <property type="term" value="F:transmembrane transporter activity"/>
    <property type="evidence" value="ECO:0007669"/>
    <property type="project" value="InterPro"/>
</dbReference>
<feature type="transmembrane region" description="Helical" evidence="5">
    <location>
        <begin position="314"/>
        <end position="335"/>
    </location>
</feature>